<protein>
    <recommendedName>
        <fullName evidence="2">C-type lectin domain-containing protein</fullName>
    </recommendedName>
</protein>
<name>A0AAD9IYD3_9ANNE</name>
<dbReference type="AlphaFoldDB" id="A0AAD9IYD3"/>
<dbReference type="SUPFAM" id="SSF56436">
    <property type="entry name" value="C-type lectin-like"/>
    <property type="match status" value="1"/>
</dbReference>
<evidence type="ECO:0000259" key="2">
    <source>
        <dbReference type="SMART" id="SM00034"/>
    </source>
</evidence>
<feature type="signal peptide" evidence="1">
    <location>
        <begin position="1"/>
        <end position="18"/>
    </location>
</feature>
<dbReference type="EMBL" id="JAODUP010000890">
    <property type="protein sequence ID" value="KAK2142984.1"/>
    <property type="molecule type" value="Genomic_DNA"/>
</dbReference>
<dbReference type="InterPro" id="IPR001304">
    <property type="entry name" value="C-type_lectin-like"/>
</dbReference>
<keyword evidence="1" id="KW-0732">Signal</keyword>
<dbReference type="InterPro" id="IPR016187">
    <property type="entry name" value="CTDL_fold"/>
</dbReference>
<proteinExistence type="predicted"/>
<accession>A0AAD9IYD3</accession>
<gene>
    <name evidence="3" type="ORF">LSH36_890g00010</name>
</gene>
<dbReference type="Proteomes" id="UP001208570">
    <property type="component" value="Unassembled WGS sequence"/>
</dbReference>
<dbReference type="CDD" id="cd00037">
    <property type="entry name" value="CLECT"/>
    <property type="match status" value="1"/>
</dbReference>
<organism evidence="3 4">
    <name type="scientific">Paralvinella palmiformis</name>
    <dbReference type="NCBI Taxonomy" id="53620"/>
    <lineage>
        <taxon>Eukaryota</taxon>
        <taxon>Metazoa</taxon>
        <taxon>Spiralia</taxon>
        <taxon>Lophotrochozoa</taxon>
        <taxon>Annelida</taxon>
        <taxon>Polychaeta</taxon>
        <taxon>Sedentaria</taxon>
        <taxon>Canalipalpata</taxon>
        <taxon>Terebellida</taxon>
        <taxon>Terebelliformia</taxon>
        <taxon>Alvinellidae</taxon>
        <taxon>Paralvinella</taxon>
    </lineage>
</organism>
<reference evidence="3" key="1">
    <citation type="journal article" date="2023" name="Mol. Biol. Evol.">
        <title>Third-Generation Sequencing Reveals the Adaptive Role of the Epigenome in Three Deep-Sea Polychaetes.</title>
        <authorList>
            <person name="Perez M."/>
            <person name="Aroh O."/>
            <person name="Sun Y."/>
            <person name="Lan Y."/>
            <person name="Juniper S.K."/>
            <person name="Young C.R."/>
            <person name="Angers B."/>
            <person name="Qian P.Y."/>
        </authorList>
    </citation>
    <scope>NUCLEOTIDE SEQUENCE</scope>
    <source>
        <strain evidence="3">P08H-3</strain>
    </source>
</reference>
<dbReference type="InterPro" id="IPR016186">
    <property type="entry name" value="C-type_lectin-like/link_sf"/>
</dbReference>
<sequence>MFTLLLFVSVSCISTVLASAPLAGYCDGPTSDNCYLIYEQDNNNKSWDQADEACRKLNQRLATVPDENIQEIMKMLAGVGDGEAWVSGKGVIGPWKDITSKQLVNGAITDSEDPNKRCVVLQTDTSSLVKTQIIAVGCKPETGRMVVCQYPQTATNECLIGSKLSSTCFMVYKDTFLTLDDGQQFCQNISSTVTNSSTPPFLAYIDVDDSSFINFVFYNFKNKSLSILRITNSGLGFNVTSSGHGRQTPPIFQ</sequence>
<dbReference type="Pfam" id="PF00059">
    <property type="entry name" value="Lectin_C"/>
    <property type="match status" value="1"/>
</dbReference>
<evidence type="ECO:0000313" key="4">
    <source>
        <dbReference type="Proteomes" id="UP001208570"/>
    </source>
</evidence>
<feature type="domain" description="C-type lectin" evidence="2">
    <location>
        <begin position="21"/>
        <end position="149"/>
    </location>
</feature>
<comment type="caution">
    <text evidence="3">The sequence shown here is derived from an EMBL/GenBank/DDBJ whole genome shotgun (WGS) entry which is preliminary data.</text>
</comment>
<keyword evidence="4" id="KW-1185">Reference proteome</keyword>
<dbReference type="Gene3D" id="3.10.100.10">
    <property type="entry name" value="Mannose-Binding Protein A, subunit A"/>
    <property type="match status" value="1"/>
</dbReference>
<dbReference type="SMART" id="SM00034">
    <property type="entry name" value="CLECT"/>
    <property type="match status" value="1"/>
</dbReference>
<evidence type="ECO:0000256" key="1">
    <source>
        <dbReference type="SAM" id="SignalP"/>
    </source>
</evidence>
<feature type="chain" id="PRO_5042065247" description="C-type lectin domain-containing protein" evidence="1">
    <location>
        <begin position="19"/>
        <end position="253"/>
    </location>
</feature>
<evidence type="ECO:0000313" key="3">
    <source>
        <dbReference type="EMBL" id="KAK2142984.1"/>
    </source>
</evidence>